<gene>
    <name evidence="20" type="primary">TREML2</name>
</gene>
<feature type="chain" id="PRO_5039589161" description="Trem-like transcript 2 protein" evidence="17">
    <location>
        <begin position="22"/>
        <end position="466"/>
    </location>
</feature>
<evidence type="ECO:0000256" key="1">
    <source>
        <dbReference type="ARBA" id="ARBA00004251"/>
    </source>
</evidence>
<keyword evidence="10" id="KW-0393">Immunoglobulin domain</keyword>
<evidence type="ECO:0000256" key="13">
    <source>
        <dbReference type="ARBA" id="ARBA00071543"/>
    </source>
</evidence>
<accession>A0A9B0M451</accession>
<dbReference type="PROSITE" id="PS50835">
    <property type="entry name" value="IG_LIKE"/>
    <property type="match status" value="1"/>
</dbReference>
<dbReference type="CDD" id="cd05716">
    <property type="entry name" value="IgV_pIgR_like"/>
    <property type="match status" value="1"/>
</dbReference>
<dbReference type="PANTHER" id="PTHR16423:SF3">
    <property type="entry name" value="TREM-LIKE TRANSCRIPT 2 PROTEIN"/>
    <property type="match status" value="1"/>
</dbReference>
<keyword evidence="4 17" id="KW-0732">Signal</keyword>
<evidence type="ECO:0000256" key="11">
    <source>
        <dbReference type="ARBA" id="ARBA00059754"/>
    </source>
</evidence>
<evidence type="ECO:0000256" key="9">
    <source>
        <dbReference type="ARBA" id="ARBA00023180"/>
    </source>
</evidence>
<feature type="signal peptide" evidence="17">
    <location>
        <begin position="1"/>
        <end position="21"/>
    </location>
</feature>
<dbReference type="AlphaFoldDB" id="A0A9B0M451"/>
<feature type="transmembrane region" description="Helical" evidence="16">
    <location>
        <begin position="272"/>
        <end position="296"/>
    </location>
</feature>
<evidence type="ECO:0000256" key="17">
    <source>
        <dbReference type="SAM" id="SignalP"/>
    </source>
</evidence>
<comment type="subunit">
    <text evidence="12">Interacts with CD276 and this interaction enhances T-cell activation.</text>
</comment>
<dbReference type="PANTHER" id="PTHR16423">
    <property type="entry name" value="TREM-LIKE TRANSCRIPT PROTEIN"/>
    <property type="match status" value="1"/>
</dbReference>
<feature type="domain" description="Ig-like" evidence="18">
    <location>
        <begin position="3"/>
        <end position="107"/>
    </location>
</feature>
<keyword evidence="8" id="KW-0675">Receptor</keyword>
<dbReference type="Proteomes" id="UP000245340">
    <property type="component" value="Unplaced"/>
</dbReference>
<evidence type="ECO:0000256" key="15">
    <source>
        <dbReference type="SAM" id="MobiDB-lite"/>
    </source>
</evidence>
<evidence type="ECO:0000256" key="12">
    <source>
        <dbReference type="ARBA" id="ARBA00066031"/>
    </source>
</evidence>
<dbReference type="FunFam" id="2.60.40.10:FF:001672">
    <property type="entry name" value="Triggering receptor expressed on myeloid cells like 2"/>
    <property type="match status" value="1"/>
</dbReference>
<evidence type="ECO:0000256" key="7">
    <source>
        <dbReference type="ARBA" id="ARBA00023157"/>
    </source>
</evidence>
<keyword evidence="2" id="KW-1003">Cell membrane</keyword>
<keyword evidence="9" id="KW-0325">Glycoprotein</keyword>
<feature type="region of interest" description="Disordered" evidence="15">
    <location>
        <begin position="201"/>
        <end position="249"/>
    </location>
</feature>
<dbReference type="GO" id="GO:0009986">
    <property type="term" value="C:cell surface"/>
    <property type="evidence" value="ECO:0007669"/>
    <property type="project" value="TreeGrafter"/>
</dbReference>
<dbReference type="InterPro" id="IPR052314">
    <property type="entry name" value="Immune_rcpt_domain"/>
</dbReference>
<organism evidence="19 20">
    <name type="scientific">Odobenus rosmarus divergens</name>
    <name type="common">Pacific walrus</name>
    <dbReference type="NCBI Taxonomy" id="9708"/>
    <lineage>
        <taxon>Eukaryota</taxon>
        <taxon>Metazoa</taxon>
        <taxon>Chordata</taxon>
        <taxon>Craniata</taxon>
        <taxon>Vertebrata</taxon>
        <taxon>Euteleostomi</taxon>
        <taxon>Mammalia</taxon>
        <taxon>Eutheria</taxon>
        <taxon>Laurasiatheria</taxon>
        <taxon>Carnivora</taxon>
        <taxon>Caniformia</taxon>
        <taxon>Pinnipedia</taxon>
        <taxon>Odobenidae</taxon>
        <taxon>Odobenus</taxon>
    </lineage>
</organism>
<evidence type="ECO:0000256" key="10">
    <source>
        <dbReference type="ARBA" id="ARBA00023319"/>
    </source>
</evidence>
<evidence type="ECO:0000256" key="4">
    <source>
        <dbReference type="ARBA" id="ARBA00022729"/>
    </source>
</evidence>
<dbReference type="Gene3D" id="2.60.40.10">
    <property type="entry name" value="Immunoglobulins"/>
    <property type="match status" value="1"/>
</dbReference>
<proteinExistence type="predicted"/>
<dbReference type="GO" id="GO:0005886">
    <property type="term" value="C:plasma membrane"/>
    <property type="evidence" value="ECO:0007669"/>
    <property type="project" value="UniProtKB-SubCell"/>
</dbReference>
<evidence type="ECO:0000313" key="20">
    <source>
        <dbReference type="RefSeq" id="XP_004417135.1"/>
    </source>
</evidence>
<evidence type="ECO:0000256" key="6">
    <source>
        <dbReference type="ARBA" id="ARBA00023136"/>
    </source>
</evidence>
<protein>
    <recommendedName>
        <fullName evidence="13">Trem-like transcript 2 protein</fullName>
    </recommendedName>
    <alternativeName>
        <fullName evidence="14">Triggering receptor expressed on myeloid cells-like protein 2</fullName>
    </alternativeName>
</protein>
<evidence type="ECO:0000259" key="18">
    <source>
        <dbReference type="PROSITE" id="PS50835"/>
    </source>
</evidence>
<evidence type="ECO:0000256" key="3">
    <source>
        <dbReference type="ARBA" id="ARBA00022692"/>
    </source>
</evidence>
<evidence type="ECO:0000256" key="14">
    <source>
        <dbReference type="ARBA" id="ARBA00082751"/>
    </source>
</evidence>
<dbReference type="GO" id="GO:0042110">
    <property type="term" value="P:T cell activation"/>
    <property type="evidence" value="ECO:0007669"/>
    <property type="project" value="TreeGrafter"/>
</dbReference>
<dbReference type="GO" id="GO:0038023">
    <property type="term" value="F:signaling receptor activity"/>
    <property type="evidence" value="ECO:0007669"/>
    <property type="project" value="TreeGrafter"/>
</dbReference>
<evidence type="ECO:0000256" key="8">
    <source>
        <dbReference type="ARBA" id="ARBA00023170"/>
    </source>
</evidence>
<dbReference type="RefSeq" id="XP_004417135.1">
    <property type="nucleotide sequence ID" value="XM_004417078.1"/>
</dbReference>
<name>A0A9B0M451_ODORO</name>
<feature type="compositionally biased region" description="Low complexity" evidence="15">
    <location>
        <begin position="201"/>
        <end position="210"/>
    </location>
</feature>
<reference evidence="20" key="1">
    <citation type="submission" date="2025-08" db="UniProtKB">
        <authorList>
            <consortium name="RefSeq"/>
        </authorList>
    </citation>
    <scope>IDENTIFICATION</scope>
</reference>
<dbReference type="SUPFAM" id="SSF48726">
    <property type="entry name" value="Immunoglobulin"/>
    <property type="match status" value="1"/>
</dbReference>
<keyword evidence="7" id="KW-1015">Disulfide bond</keyword>
<keyword evidence="19" id="KW-1185">Reference proteome</keyword>
<dbReference type="InterPro" id="IPR013783">
    <property type="entry name" value="Ig-like_fold"/>
</dbReference>
<keyword evidence="3 16" id="KW-0812">Transmembrane</keyword>
<dbReference type="InterPro" id="IPR036179">
    <property type="entry name" value="Ig-like_dom_sf"/>
</dbReference>
<comment type="subcellular location">
    <subcellularLocation>
        <location evidence="1">Cell membrane</location>
        <topology evidence="1">Single-pass type I membrane protein</topology>
    </subcellularLocation>
</comment>
<keyword evidence="5 16" id="KW-1133">Transmembrane helix</keyword>
<evidence type="ECO:0000313" key="19">
    <source>
        <dbReference type="Proteomes" id="UP000245340"/>
    </source>
</evidence>
<evidence type="ECO:0000256" key="16">
    <source>
        <dbReference type="SAM" id="Phobius"/>
    </source>
</evidence>
<comment type="function">
    <text evidence="11">Cell surface receptor that may play a role in the innate and adaptive immune response. Acts as a counter-receptor for CD276 and interaction with CD276 on T-cells enhances T-cell activation.</text>
</comment>
<keyword evidence="6 16" id="KW-0472">Membrane</keyword>
<evidence type="ECO:0000256" key="5">
    <source>
        <dbReference type="ARBA" id="ARBA00022989"/>
    </source>
</evidence>
<dbReference type="InterPro" id="IPR007110">
    <property type="entry name" value="Ig-like_dom"/>
</dbReference>
<sequence>MAPTFLLLLPPLLWFQGPVSGVPVENVYTKVQHFEGETLSVQCSYKSRKNHVEGKVWCKIRRKRCEPGFARGWVQGPRYLLQDDAKAKEVKITMAALRHQDSGRYWCMRNSSGTLYPLMGFLLEVSPASTTKRSTPLRQLANILKSGIVVTSGPAPTSGPDAPFTTSMTVLTPGLLTLTRLVPPTASESIRLTSMTGFSFTGTGPSATGPRRTVESQTVTVSPSDARASSAGPASMSTRAGHLHTRSPTTGMCHTSGALLNKLSPIRHQDSYLTVLLGMLIFLPVSVMLILVYGFWKKRHMGSYRVCNDPASQDRPGQPLPLVLQTCLPPGAPPAGPQLGPLPPALSLTGTVTSFPFFSALHFLLPTANCAKCLQPPRQLAAHRSQLEGGCPTAAGAHPPHDPVLQESLQKRQESLFLNVFSDGDPAAFSHSRRLCKVHTLFHTLFLSLSSTQLWAAPGATDHSQL</sequence>
<evidence type="ECO:0000256" key="2">
    <source>
        <dbReference type="ARBA" id="ARBA00022475"/>
    </source>
</evidence>